<evidence type="ECO:0000313" key="2">
    <source>
        <dbReference type="EMBL" id="AEM46943.1"/>
    </source>
</evidence>
<dbReference type="AlphaFoldDB" id="G0JLZ3"/>
<gene>
    <name evidence="2" type="ORF">Acife_0745</name>
</gene>
<organism evidence="2 3">
    <name type="scientific">Acidithiobacillus ferrivorans SS3</name>
    <dbReference type="NCBI Taxonomy" id="743299"/>
    <lineage>
        <taxon>Bacteria</taxon>
        <taxon>Pseudomonadati</taxon>
        <taxon>Pseudomonadota</taxon>
        <taxon>Acidithiobacillia</taxon>
        <taxon>Acidithiobacillales</taxon>
        <taxon>Acidithiobacillaceae</taxon>
        <taxon>Acidithiobacillus</taxon>
    </lineage>
</organism>
<dbReference type="RefSeq" id="WP_014028212.1">
    <property type="nucleotide sequence ID" value="NC_015942.1"/>
</dbReference>
<proteinExistence type="predicted"/>
<evidence type="ECO:0000313" key="3">
    <source>
        <dbReference type="Proteomes" id="UP000009220"/>
    </source>
</evidence>
<feature type="domain" description="DUF6884" evidence="1">
    <location>
        <begin position="5"/>
        <end position="35"/>
    </location>
</feature>
<evidence type="ECO:0000259" key="1">
    <source>
        <dbReference type="Pfam" id="PF21818"/>
    </source>
</evidence>
<dbReference type="EMBL" id="CP002985">
    <property type="protein sequence ID" value="AEM46943.1"/>
    <property type="molecule type" value="Genomic_DNA"/>
</dbReference>
<dbReference type="InterPro" id="IPR049251">
    <property type="entry name" value="DUF6884"/>
</dbReference>
<name>G0JLZ3_9PROT</name>
<dbReference type="STRING" id="743299.Acife_0745"/>
<reference evidence="2 3" key="1">
    <citation type="journal article" date="2011" name="J. Bacteriol.">
        <title>Draft genome of the psychrotolerant acidophile Acidithiobacillus ferrivorans SS3.</title>
        <authorList>
            <person name="Liljeqvist M."/>
            <person name="Valdes J."/>
            <person name="Holmes D.S."/>
            <person name="Dopson M."/>
        </authorList>
    </citation>
    <scope>NUCLEOTIDE SEQUENCE [LARGE SCALE GENOMIC DNA]</scope>
    <source>
        <strain evidence="2 3">SS3</strain>
    </source>
</reference>
<dbReference type="HOGENOM" id="CLU_3194872_0_0_6"/>
<dbReference type="Pfam" id="PF21818">
    <property type="entry name" value="DUF6884"/>
    <property type="match status" value="1"/>
</dbReference>
<protein>
    <recommendedName>
        <fullName evidence="1">DUF6884 domain-containing protein</fullName>
    </recommendedName>
</protein>
<dbReference type="Proteomes" id="UP000009220">
    <property type="component" value="Chromosome"/>
</dbReference>
<dbReference type="KEGG" id="afi:Acife_0745"/>
<sequence length="45" mass="5130">MVEKVILISCAKTKRNTPSAAKDLYQSDLFRSMLLTDKKVSSRKK</sequence>
<accession>G0JLZ3</accession>